<keyword evidence="2" id="KW-1185">Reference proteome</keyword>
<proteinExistence type="predicted"/>
<dbReference type="GeneID" id="71982732"/>
<accession>A0A9Q8L997</accession>
<dbReference type="KEGG" id="ffu:CLAFUR5_02854"/>
<protein>
    <submittedName>
        <fullName evidence="1">Uncharacterized protein</fullName>
    </submittedName>
</protein>
<dbReference type="EMBL" id="CP090164">
    <property type="protein sequence ID" value="UJO13281.1"/>
    <property type="molecule type" value="Genomic_DNA"/>
</dbReference>
<dbReference type="InterPro" id="IPR032675">
    <property type="entry name" value="LRR_dom_sf"/>
</dbReference>
<evidence type="ECO:0000313" key="1">
    <source>
        <dbReference type="EMBL" id="UJO13281.1"/>
    </source>
</evidence>
<dbReference type="Gene3D" id="3.80.10.10">
    <property type="entry name" value="Ribonuclease Inhibitor"/>
    <property type="match status" value="1"/>
</dbReference>
<organism evidence="1 2">
    <name type="scientific">Passalora fulva</name>
    <name type="common">Tomato leaf mold</name>
    <name type="synonym">Cladosporium fulvum</name>
    <dbReference type="NCBI Taxonomy" id="5499"/>
    <lineage>
        <taxon>Eukaryota</taxon>
        <taxon>Fungi</taxon>
        <taxon>Dikarya</taxon>
        <taxon>Ascomycota</taxon>
        <taxon>Pezizomycotina</taxon>
        <taxon>Dothideomycetes</taxon>
        <taxon>Dothideomycetidae</taxon>
        <taxon>Mycosphaerellales</taxon>
        <taxon>Mycosphaerellaceae</taxon>
        <taxon>Fulvia</taxon>
    </lineage>
</organism>
<reference evidence="1" key="1">
    <citation type="submission" date="2021-12" db="EMBL/GenBank/DDBJ databases">
        <authorList>
            <person name="Zaccaron A."/>
            <person name="Stergiopoulos I."/>
        </authorList>
    </citation>
    <scope>NUCLEOTIDE SEQUENCE</scope>
    <source>
        <strain evidence="1">Race5_Kim</strain>
    </source>
</reference>
<dbReference type="AlphaFoldDB" id="A0A9Q8L997"/>
<name>A0A9Q8L997_PASFU</name>
<dbReference type="Proteomes" id="UP000756132">
    <property type="component" value="Chromosome 2"/>
</dbReference>
<reference evidence="1" key="2">
    <citation type="journal article" date="2022" name="Microb. Genom.">
        <title>A chromosome-scale genome assembly of the tomato pathogen Cladosporium fulvum reveals a compartmentalized genome architecture and the presence of a dispensable chromosome.</title>
        <authorList>
            <person name="Zaccaron A.Z."/>
            <person name="Chen L.H."/>
            <person name="Samaras A."/>
            <person name="Stergiopoulos I."/>
        </authorList>
    </citation>
    <scope>NUCLEOTIDE SEQUENCE</scope>
    <source>
        <strain evidence="1">Race5_Kim</strain>
    </source>
</reference>
<sequence length="282" mass="31996">MASTQYLTTAIDFSYLARLDMDDCDGNENLLRSLTKSFKFGPYALTDFQLRASGVDGQVLFDFFTSFEGLQRLRIGATYTIHDFDTSCLHGHRKTLEEFALVGQEGSFGTDNGGIRALITPAARFAGNCPRMEALGLMLPNITTNASDPEEMERFDDTLLQLLMLPNLQLLRIYNWPEYHGTFVKDEVAQNVARFFPAMENFVASLFQRMKARGIEDFPIVYFGAETWSYVCNSELAYLTPGVRYQYRNSRVYGELPSKPVRWSQDELEAAFPDCVLATFMS</sequence>
<gene>
    <name evidence="1" type="ORF">CLAFUR5_02854</name>
</gene>
<dbReference type="RefSeq" id="XP_047757647.1">
    <property type="nucleotide sequence ID" value="XM_047902002.1"/>
</dbReference>
<evidence type="ECO:0000313" key="2">
    <source>
        <dbReference type="Proteomes" id="UP000756132"/>
    </source>
</evidence>